<keyword evidence="6" id="KW-1133">Transmembrane helix</keyword>
<dbReference type="PROSITE" id="PS00688">
    <property type="entry name" value="SIGMA54_INTERACT_3"/>
    <property type="match status" value="1"/>
</dbReference>
<evidence type="ECO:0000313" key="9">
    <source>
        <dbReference type="Proteomes" id="UP001595791"/>
    </source>
</evidence>
<dbReference type="Gene3D" id="3.40.50.300">
    <property type="entry name" value="P-loop containing nucleotide triphosphate hydrolases"/>
    <property type="match status" value="1"/>
</dbReference>
<dbReference type="RefSeq" id="WP_378165792.1">
    <property type="nucleotide sequence ID" value="NZ_JBHSBU010000001.1"/>
</dbReference>
<name>A0ABV8MSJ7_9NEIS</name>
<dbReference type="Pfam" id="PF25601">
    <property type="entry name" value="AAA_lid_14"/>
    <property type="match status" value="1"/>
</dbReference>
<dbReference type="Pfam" id="PF00158">
    <property type="entry name" value="Sigma54_activat"/>
    <property type="match status" value="1"/>
</dbReference>
<dbReference type="InterPro" id="IPR002078">
    <property type="entry name" value="Sigma_54_int"/>
</dbReference>
<dbReference type="InterPro" id="IPR058031">
    <property type="entry name" value="AAA_lid_NorR"/>
</dbReference>
<dbReference type="Pfam" id="PF02954">
    <property type="entry name" value="HTH_8"/>
    <property type="match status" value="1"/>
</dbReference>
<evidence type="ECO:0000256" key="6">
    <source>
        <dbReference type="SAM" id="Phobius"/>
    </source>
</evidence>
<dbReference type="InterPro" id="IPR025944">
    <property type="entry name" value="Sigma_54_int_dom_CS"/>
</dbReference>
<evidence type="ECO:0000256" key="4">
    <source>
        <dbReference type="ARBA" id="ARBA00023163"/>
    </source>
</evidence>
<keyword evidence="3" id="KW-0805">Transcription regulation</keyword>
<organism evidence="8 9">
    <name type="scientific">Chitinimonas lacunae</name>
    <dbReference type="NCBI Taxonomy" id="1963018"/>
    <lineage>
        <taxon>Bacteria</taxon>
        <taxon>Pseudomonadati</taxon>
        <taxon>Pseudomonadota</taxon>
        <taxon>Betaproteobacteria</taxon>
        <taxon>Neisseriales</taxon>
        <taxon>Chitinibacteraceae</taxon>
        <taxon>Chitinimonas</taxon>
    </lineage>
</organism>
<reference evidence="9" key="1">
    <citation type="journal article" date="2019" name="Int. J. Syst. Evol. Microbiol.">
        <title>The Global Catalogue of Microorganisms (GCM) 10K type strain sequencing project: providing services to taxonomists for standard genome sequencing and annotation.</title>
        <authorList>
            <consortium name="The Broad Institute Genomics Platform"/>
            <consortium name="The Broad Institute Genome Sequencing Center for Infectious Disease"/>
            <person name="Wu L."/>
            <person name="Ma J."/>
        </authorList>
    </citation>
    <scope>NUCLEOTIDE SEQUENCE [LARGE SCALE GENOMIC DNA]</scope>
    <source>
        <strain evidence="9">LMG 29894</strain>
    </source>
</reference>
<keyword evidence="9" id="KW-1185">Reference proteome</keyword>
<proteinExistence type="predicted"/>
<evidence type="ECO:0000256" key="3">
    <source>
        <dbReference type="ARBA" id="ARBA00023015"/>
    </source>
</evidence>
<dbReference type="CDD" id="cd00009">
    <property type="entry name" value="AAA"/>
    <property type="match status" value="1"/>
</dbReference>
<protein>
    <submittedName>
        <fullName evidence="8">Sigma 54-interacting transcriptional regulator</fullName>
    </submittedName>
</protein>
<comment type="caution">
    <text evidence="8">The sequence shown here is derived from an EMBL/GenBank/DDBJ whole genome shotgun (WGS) entry which is preliminary data.</text>
</comment>
<dbReference type="InterPro" id="IPR027417">
    <property type="entry name" value="P-loop_NTPase"/>
</dbReference>
<dbReference type="InterPro" id="IPR002197">
    <property type="entry name" value="HTH_Fis"/>
</dbReference>
<dbReference type="SMART" id="SM00382">
    <property type="entry name" value="AAA"/>
    <property type="match status" value="1"/>
</dbReference>
<feature type="domain" description="Sigma-54 factor interaction" evidence="7">
    <location>
        <begin position="149"/>
        <end position="371"/>
    </location>
</feature>
<keyword evidence="2" id="KW-0067">ATP-binding</keyword>
<evidence type="ECO:0000313" key="8">
    <source>
        <dbReference type="EMBL" id="MFC4160689.1"/>
    </source>
</evidence>
<gene>
    <name evidence="8" type="ORF">ACFOW7_15215</name>
</gene>
<dbReference type="Proteomes" id="UP001595791">
    <property type="component" value="Unassembled WGS sequence"/>
</dbReference>
<feature type="transmembrane region" description="Helical" evidence="6">
    <location>
        <begin position="118"/>
        <end position="137"/>
    </location>
</feature>
<evidence type="ECO:0000256" key="1">
    <source>
        <dbReference type="ARBA" id="ARBA00022741"/>
    </source>
</evidence>
<keyword evidence="1" id="KW-0547">Nucleotide-binding</keyword>
<dbReference type="EMBL" id="JBHSBU010000001">
    <property type="protein sequence ID" value="MFC4160689.1"/>
    <property type="molecule type" value="Genomic_DNA"/>
</dbReference>
<keyword evidence="6" id="KW-0472">Membrane</keyword>
<accession>A0ABV8MSJ7</accession>
<keyword evidence="4" id="KW-0804">Transcription</keyword>
<evidence type="ECO:0000256" key="2">
    <source>
        <dbReference type="ARBA" id="ARBA00022840"/>
    </source>
</evidence>
<dbReference type="InterPro" id="IPR003593">
    <property type="entry name" value="AAA+_ATPase"/>
</dbReference>
<dbReference type="SUPFAM" id="SSF52540">
    <property type="entry name" value="P-loop containing nucleoside triphosphate hydrolases"/>
    <property type="match status" value="1"/>
</dbReference>
<dbReference type="PROSITE" id="PS50045">
    <property type="entry name" value="SIGMA54_INTERACT_4"/>
    <property type="match status" value="1"/>
</dbReference>
<keyword evidence="6" id="KW-0812">Transmembrane</keyword>
<dbReference type="PANTHER" id="PTHR32071">
    <property type="entry name" value="TRANSCRIPTIONAL REGULATORY PROTEIN"/>
    <property type="match status" value="1"/>
</dbReference>
<evidence type="ECO:0000259" key="7">
    <source>
        <dbReference type="PROSITE" id="PS50045"/>
    </source>
</evidence>
<feature type="region of interest" description="Disordered" evidence="5">
    <location>
        <begin position="397"/>
        <end position="421"/>
    </location>
</feature>
<evidence type="ECO:0000256" key="5">
    <source>
        <dbReference type="SAM" id="MobiDB-lite"/>
    </source>
</evidence>
<dbReference type="Gene3D" id="1.10.8.60">
    <property type="match status" value="1"/>
</dbReference>
<sequence>MSDADKTLTSPIDTALQRGPKAVGLTLLWHPELDRIGEQAIGPNSAGELALHRYAPLFFAPGAAEGQPLAAQTISRSALQLCRHPDDSLTLRPGSGRMRVEVDGQAIDEEITLSRERLYRGVVVGLGGTVLLCLHWLTTLPRPNMLGGLVGVSSAMVALRDLIQQVAATEMPVLLLGETGCGKELVARAIHDTSRRAGAPLVAVNMAALGESLAAAELFGATRGAYTGAQTARQGLFAEAGAGTLFLDEIGDTPPSVQPMLLRVLETGEYRPLGASRSEVTRARLIAATDRDLGPGNFNQPLLRRLEALVIRLAPLRQRREDIGLLLAHLLPEPKARHAASLPWSFLTELCCYDWPGNVRQLGHIVRQAVMQCERGGIPELAELTGEAQPLPVPSEAIAATPSAPGSNRPSRPQRLPPSELSEQQVIDALDRSGWCIQTAAKELAISRPTLYALIGRNSRIRDPEGLSQQELAQALADSGQRVEDCARSLQVPREALRRRLRHLGLIT</sequence>